<dbReference type="AlphaFoldDB" id="A0A9D1I477"/>
<dbReference type="InterPro" id="IPR012914">
    <property type="entry name" value="PucR_dom"/>
</dbReference>
<feature type="domain" description="Purine catabolism PurC-like" evidence="1">
    <location>
        <begin position="11"/>
        <end position="125"/>
    </location>
</feature>
<comment type="caution">
    <text evidence="3">The sequence shown here is derived from an EMBL/GenBank/DDBJ whole genome shotgun (WGS) entry which is preliminary data.</text>
</comment>
<evidence type="ECO:0000313" key="4">
    <source>
        <dbReference type="Proteomes" id="UP000824091"/>
    </source>
</evidence>
<sequence>MKLTVYDLKSFPQLKKMELIAGSGGLGKEITHCGILDYEYDKDLSRKYYEYNYQMSHFLTLSTFLYAKDNPNLIYDAVKKLIAKDGSGLIIKNIYMLPISDNVIRYADHNDFPIFILNDSYPFFEDIIVMISKAMERYDSLYYLGQKVEAFLSGEVSGSQFSQAMLDMKPSLEEPLVAAYFMAKEPFSQEDYIRIENQMYDRSVIKPTDCMFFYGNGFMLIHSGPSVQDQSLEDMLRPYMFAADLQVSHKFTVGVSGVHHTISEMEKTIQECLYACSFADETAGSVSFFDDLGLYQAILPFAQNSSMLSYMNRFIHPLEIYDNEKNSHLLNTVTQFVKESGSLENTAAAMGQHKNTIRYRLNKAGSILGIDPLSLGGYEQLALAVRIYICSRH</sequence>
<evidence type="ECO:0000313" key="3">
    <source>
        <dbReference type="EMBL" id="HIU27943.1"/>
    </source>
</evidence>
<organism evidence="3 4">
    <name type="scientific">Candidatus Fimisoma avicola</name>
    <dbReference type="NCBI Taxonomy" id="2840826"/>
    <lineage>
        <taxon>Bacteria</taxon>
        <taxon>Bacillati</taxon>
        <taxon>Bacillota</taxon>
        <taxon>Clostridia</taxon>
        <taxon>Eubacteriales</taxon>
        <taxon>Candidatus Fimisoma</taxon>
    </lineage>
</organism>
<dbReference type="InterPro" id="IPR051448">
    <property type="entry name" value="CdaR-like_regulators"/>
</dbReference>
<gene>
    <name evidence="3" type="ORF">IAD16_06160</name>
</gene>
<dbReference type="Pfam" id="PF07905">
    <property type="entry name" value="PucR"/>
    <property type="match status" value="1"/>
</dbReference>
<dbReference type="InterPro" id="IPR042070">
    <property type="entry name" value="PucR_C-HTH_sf"/>
</dbReference>
<proteinExistence type="predicted"/>
<reference evidence="3" key="2">
    <citation type="journal article" date="2021" name="PeerJ">
        <title>Extensive microbial diversity within the chicken gut microbiome revealed by metagenomics and culture.</title>
        <authorList>
            <person name="Gilroy R."/>
            <person name="Ravi A."/>
            <person name="Getino M."/>
            <person name="Pursley I."/>
            <person name="Horton D.L."/>
            <person name="Alikhan N.F."/>
            <person name="Baker D."/>
            <person name="Gharbi K."/>
            <person name="Hall N."/>
            <person name="Watson M."/>
            <person name="Adriaenssens E.M."/>
            <person name="Foster-Nyarko E."/>
            <person name="Jarju S."/>
            <person name="Secka A."/>
            <person name="Antonio M."/>
            <person name="Oren A."/>
            <person name="Chaudhuri R.R."/>
            <person name="La Ragione R."/>
            <person name="Hildebrand F."/>
            <person name="Pallen M.J."/>
        </authorList>
    </citation>
    <scope>NUCLEOTIDE SEQUENCE</scope>
    <source>
        <strain evidence="3">11300</strain>
    </source>
</reference>
<protein>
    <submittedName>
        <fullName evidence="3">PucR family transcriptional regulator</fullName>
    </submittedName>
</protein>
<evidence type="ECO:0000259" key="1">
    <source>
        <dbReference type="Pfam" id="PF07905"/>
    </source>
</evidence>
<dbReference type="InterPro" id="IPR025736">
    <property type="entry name" value="PucR_C-HTH_dom"/>
</dbReference>
<evidence type="ECO:0000259" key="2">
    <source>
        <dbReference type="Pfam" id="PF13556"/>
    </source>
</evidence>
<dbReference type="PANTHER" id="PTHR33744">
    <property type="entry name" value="CARBOHYDRATE DIACID REGULATOR"/>
    <property type="match status" value="1"/>
</dbReference>
<reference evidence="3" key="1">
    <citation type="submission" date="2020-10" db="EMBL/GenBank/DDBJ databases">
        <authorList>
            <person name="Gilroy R."/>
        </authorList>
    </citation>
    <scope>NUCLEOTIDE SEQUENCE</scope>
    <source>
        <strain evidence="3">11300</strain>
    </source>
</reference>
<name>A0A9D1I477_9FIRM</name>
<dbReference type="EMBL" id="DVMO01000090">
    <property type="protein sequence ID" value="HIU27943.1"/>
    <property type="molecule type" value="Genomic_DNA"/>
</dbReference>
<dbReference type="Proteomes" id="UP000824091">
    <property type="component" value="Unassembled WGS sequence"/>
</dbReference>
<accession>A0A9D1I477</accession>
<feature type="domain" description="PucR C-terminal helix-turn-helix" evidence="2">
    <location>
        <begin position="329"/>
        <end position="387"/>
    </location>
</feature>
<dbReference type="Gene3D" id="1.10.10.2840">
    <property type="entry name" value="PucR C-terminal helix-turn-helix domain"/>
    <property type="match status" value="1"/>
</dbReference>
<dbReference type="Pfam" id="PF13556">
    <property type="entry name" value="HTH_30"/>
    <property type="match status" value="1"/>
</dbReference>